<sequence length="81" mass="9249">MPHTISDDDLSLSLLSSETDTPIKLADSESLDVSYDICYDNIIKIHEYFDKDLEDQKEFTSQDLLQIVESEKLSSYELSAN</sequence>
<protein>
    <submittedName>
        <fullName evidence="1">Uncharacterized protein</fullName>
    </submittedName>
</protein>
<dbReference type="EMBL" id="PITI01000894">
    <property type="protein sequence ID" value="TBU03621.1"/>
    <property type="molecule type" value="Genomic_DNA"/>
</dbReference>
<gene>
    <name evidence="1" type="ORF">CWI36_0894p0020</name>
</gene>
<dbReference type="VEuPathDB" id="MicrosporidiaDB:CWI36_0894p0020"/>
<proteinExistence type="predicted"/>
<dbReference type="VEuPathDB" id="MicrosporidiaDB:CWI39_1229p0010"/>
<reference evidence="1 2" key="1">
    <citation type="submission" date="2017-12" db="EMBL/GenBank/DDBJ databases">
        <authorList>
            <person name="Pombert J.-F."/>
            <person name="Haag K.L."/>
            <person name="Ebert D."/>
        </authorList>
    </citation>
    <scope>NUCLEOTIDE SEQUENCE [LARGE SCALE GENOMIC DNA]</scope>
    <source>
        <strain evidence="1">BE-OM-2</strain>
    </source>
</reference>
<dbReference type="AlphaFoldDB" id="A0A4Q9L9G4"/>
<comment type="caution">
    <text evidence="1">The sequence shown here is derived from an EMBL/GenBank/DDBJ whole genome shotgun (WGS) entry which is preliminary data.</text>
</comment>
<accession>A0A4Q9L9G4</accession>
<organism evidence="1 2">
    <name type="scientific">Hamiltosporidium magnivora</name>
    <dbReference type="NCBI Taxonomy" id="148818"/>
    <lineage>
        <taxon>Eukaryota</taxon>
        <taxon>Fungi</taxon>
        <taxon>Fungi incertae sedis</taxon>
        <taxon>Microsporidia</taxon>
        <taxon>Dubosqiidae</taxon>
        <taxon>Hamiltosporidium</taxon>
    </lineage>
</organism>
<dbReference type="Proteomes" id="UP000291404">
    <property type="component" value="Unassembled WGS sequence"/>
</dbReference>
<name>A0A4Q9L9G4_9MICR</name>
<evidence type="ECO:0000313" key="2">
    <source>
        <dbReference type="Proteomes" id="UP000291404"/>
    </source>
</evidence>
<evidence type="ECO:0000313" key="1">
    <source>
        <dbReference type="EMBL" id="TBU03621.1"/>
    </source>
</evidence>
<keyword evidence="2" id="KW-1185">Reference proteome</keyword>